<name>A0A0L7LBK3_OPEBR</name>
<protein>
    <submittedName>
        <fullName evidence="1">Uncharacterized protein</fullName>
    </submittedName>
</protein>
<organism evidence="1 2">
    <name type="scientific">Operophtera brumata</name>
    <name type="common">Winter moth</name>
    <name type="synonym">Phalaena brumata</name>
    <dbReference type="NCBI Taxonomy" id="104452"/>
    <lineage>
        <taxon>Eukaryota</taxon>
        <taxon>Metazoa</taxon>
        <taxon>Ecdysozoa</taxon>
        <taxon>Arthropoda</taxon>
        <taxon>Hexapoda</taxon>
        <taxon>Insecta</taxon>
        <taxon>Pterygota</taxon>
        <taxon>Neoptera</taxon>
        <taxon>Endopterygota</taxon>
        <taxon>Lepidoptera</taxon>
        <taxon>Glossata</taxon>
        <taxon>Ditrysia</taxon>
        <taxon>Geometroidea</taxon>
        <taxon>Geometridae</taxon>
        <taxon>Larentiinae</taxon>
        <taxon>Operophtera</taxon>
    </lineage>
</organism>
<dbReference type="EMBL" id="JTDY01001828">
    <property type="protein sequence ID" value="KOB72774.1"/>
    <property type="molecule type" value="Genomic_DNA"/>
</dbReference>
<dbReference type="AlphaFoldDB" id="A0A0L7LBK3"/>
<keyword evidence="2" id="KW-1185">Reference proteome</keyword>
<gene>
    <name evidence="1" type="ORF">OBRU01_12276</name>
</gene>
<dbReference type="Proteomes" id="UP000037510">
    <property type="component" value="Unassembled WGS sequence"/>
</dbReference>
<evidence type="ECO:0000313" key="1">
    <source>
        <dbReference type="EMBL" id="KOB72774.1"/>
    </source>
</evidence>
<evidence type="ECO:0000313" key="2">
    <source>
        <dbReference type="Proteomes" id="UP000037510"/>
    </source>
</evidence>
<proteinExistence type="predicted"/>
<comment type="caution">
    <text evidence="1">The sequence shown here is derived from an EMBL/GenBank/DDBJ whole genome shotgun (WGS) entry which is preliminary data.</text>
</comment>
<reference evidence="1 2" key="1">
    <citation type="journal article" date="2015" name="Genome Biol. Evol.">
        <title>The genome of winter moth (Operophtera brumata) provides a genomic perspective on sexual dimorphism and phenology.</title>
        <authorList>
            <person name="Derks M.F."/>
            <person name="Smit S."/>
            <person name="Salis L."/>
            <person name="Schijlen E."/>
            <person name="Bossers A."/>
            <person name="Mateman C."/>
            <person name="Pijl A.S."/>
            <person name="de Ridder D."/>
            <person name="Groenen M.A."/>
            <person name="Visser M.E."/>
            <person name="Megens H.J."/>
        </authorList>
    </citation>
    <scope>NUCLEOTIDE SEQUENCE [LARGE SCALE GENOMIC DNA]</scope>
    <source>
        <strain evidence="1">WM2013NL</strain>
        <tissue evidence="1">Head and thorax</tissue>
    </source>
</reference>
<sequence>MDVDGATNLREKLLECITVVNHITSIIFSLHNVARQKTKSKAISNMVAKRADTSFKVRYKSQDYPLPTEKLTATWATVTKANSLNYKDFGQGDNENWYGKMGPYLDMYSAFALRVKELRLGQKICL</sequence>
<accession>A0A0L7LBK3</accession>